<evidence type="ECO:0000256" key="5">
    <source>
        <dbReference type="ARBA" id="ARBA00023154"/>
    </source>
</evidence>
<dbReference type="GO" id="GO:0009089">
    <property type="term" value="P:lysine biosynthetic process via diaminopimelate"/>
    <property type="evidence" value="ECO:0007669"/>
    <property type="project" value="UniProtKB-UniRule"/>
</dbReference>
<dbReference type="AlphaFoldDB" id="A0A174F5I9"/>
<keyword evidence="1" id="KW-0028">Amino-acid biosynthesis</keyword>
<dbReference type="GO" id="GO:0019877">
    <property type="term" value="P:diaminopimelate biosynthetic process"/>
    <property type="evidence" value="ECO:0007669"/>
    <property type="project" value="UniProtKB-KW"/>
</dbReference>
<evidence type="ECO:0000256" key="3">
    <source>
        <dbReference type="ARBA" id="ARBA00022737"/>
    </source>
</evidence>
<proteinExistence type="inferred from homology"/>
<evidence type="ECO:0000256" key="1">
    <source>
        <dbReference type="ARBA" id="ARBA00022605"/>
    </source>
</evidence>
<dbReference type="RefSeq" id="WP_055287214.1">
    <property type="nucleotide sequence ID" value="NZ_CYYP01000015.1"/>
</dbReference>
<sequence>MSNAAEMDAQEIINYIATAPKKTPVKLYVREKPGMKVQWGKAHVYGGRRGKTVFGDWDELKAILDANADSIDYYDVENDCRNSAVPMLDLKGINARIEPGAIIRDRVEIGDRAVIMMGAIINIGSVIGEGSMIDMGAVLGGRATVGKNCHIGAGTVLAGVVEPASATPVIIEDDVMIGANAVVLEGVHVGKGAVVAAGAVCVEDVPAGAVVAGVPARVIKMRDEKTDSKTGLEEGLRQL</sequence>
<dbReference type="HAMAP" id="MF_01691">
    <property type="entry name" value="DapH"/>
    <property type="match status" value="1"/>
</dbReference>
<dbReference type="Pfam" id="PF00132">
    <property type="entry name" value="Hexapep"/>
    <property type="match status" value="1"/>
</dbReference>
<dbReference type="GO" id="GO:0047200">
    <property type="term" value="F:tetrahydrodipicolinate N-acetyltransferase activity"/>
    <property type="evidence" value="ECO:0007669"/>
    <property type="project" value="UniProtKB-UniRule"/>
</dbReference>
<dbReference type="Proteomes" id="UP000095468">
    <property type="component" value="Unassembled WGS sequence"/>
</dbReference>
<evidence type="ECO:0000256" key="6">
    <source>
        <dbReference type="ARBA" id="ARBA00023315"/>
    </source>
</evidence>
<organism evidence="9 10">
    <name type="scientific">Collinsella aerofaciens</name>
    <dbReference type="NCBI Taxonomy" id="74426"/>
    <lineage>
        <taxon>Bacteria</taxon>
        <taxon>Bacillati</taxon>
        <taxon>Actinomycetota</taxon>
        <taxon>Coriobacteriia</taxon>
        <taxon>Coriobacteriales</taxon>
        <taxon>Coriobacteriaceae</taxon>
        <taxon>Collinsella</taxon>
    </lineage>
</organism>
<evidence type="ECO:0000256" key="2">
    <source>
        <dbReference type="ARBA" id="ARBA00022679"/>
    </source>
</evidence>
<evidence type="ECO:0000313" key="9">
    <source>
        <dbReference type="EMBL" id="CUO45344.1"/>
    </source>
</evidence>
<dbReference type="Gene3D" id="2.160.10.10">
    <property type="entry name" value="Hexapeptide repeat proteins"/>
    <property type="match status" value="1"/>
</dbReference>
<name>A0A174F5I9_9ACTN</name>
<evidence type="ECO:0000259" key="8">
    <source>
        <dbReference type="Pfam" id="PF08503"/>
    </source>
</evidence>
<gene>
    <name evidence="9" type="primary">dapH</name>
    <name evidence="9" type="ORF">ERS852381_01607</name>
</gene>
<dbReference type="Pfam" id="PF08503">
    <property type="entry name" value="DapH_N"/>
    <property type="match status" value="1"/>
</dbReference>
<dbReference type="PANTHER" id="PTHR43300">
    <property type="entry name" value="ACETYLTRANSFERASE"/>
    <property type="match status" value="1"/>
</dbReference>
<keyword evidence="2 9" id="KW-0808">Transferase</keyword>
<dbReference type="InterPro" id="IPR050179">
    <property type="entry name" value="Trans_hexapeptide_repeat"/>
</dbReference>
<dbReference type="InterPro" id="IPR013710">
    <property type="entry name" value="DapH_N"/>
</dbReference>
<keyword evidence="6 9" id="KW-0012">Acyltransferase</keyword>
<protein>
    <recommendedName>
        <fullName evidence="7">2,3,4,5-tetrahydropyridine-2,6-dicarboxylate N-acetyltransferase</fullName>
        <ecNumber evidence="7">2.3.1.89</ecNumber>
    </recommendedName>
</protein>
<reference evidence="9 10" key="1">
    <citation type="submission" date="2015-09" db="EMBL/GenBank/DDBJ databases">
        <authorList>
            <consortium name="Pathogen Informatics"/>
        </authorList>
    </citation>
    <scope>NUCLEOTIDE SEQUENCE [LARGE SCALE GENOMIC DNA]</scope>
    <source>
        <strain evidence="9 10">2789STDY5608823</strain>
    </source>
</reference>
<evidence type="ECO:0000256" key="7">
    <source>
        <dbReference type="NCBIfam" id="TIGR03532"/>
    </source>
</evidence>
<dbReference type="NCBIfam" id="TIGR03532">
    <property type="entry name" value="DapD_Ac"/>
    <property type="match status" value="1"/>
</dbReference>
<keyword evidence="3" id="KW-0677">Repeat</keyword>
<accession>A0A174F5I9</accession>
<dbReference type="InterPro" id="IPR019873">
    <property type="entry name" value="DapH"/>
</dbReference>
<dbReference type="EMBL" id="CYYP01000015">
    <property type="protein sequence ID" value="CUO45344.1"/>
    <property type="molecule type" value="Genomic_DNA"/>
</dbReference>
<evidence type="ECO:0000256" key="4">
    <source>
        <dbReference type="ARBA" id="ARBA00022915"/>
    </source>
</evidence>
<keyword evidence="4" id="KW-0220">Diaminopimelate biosynthesis</keyword>
<dbReference type="EC" id="2.3.1.89" evidence="7"/>
<dbReference type="Gene3D" id="3.30.70.250">
    <property type="entry name" value="Malonyl-CoA ACP transacylase, ACP-binding"/>
    <property type="match status" value="1"/>
</dbReference>
<dbReference type="Pfam" id="PF14602">
    <property type="entry name" value="Hexapep_2"/>
    <property type="match status" value="1"/>
</dbReference>
<evidence type="ECO:0000313" key="10">
    <source>
        <dbReference type="Proteomes" id="UP000095468"/>
    </source>
</evidence>
<keyword evidence="5" id="KW-0457">Lysine biosynthesis</keyword>
<dbReference type="SUPFAM" id="SSF51161">
    <property type="entry name" value="Trimeric LpxA-like enzymes"/>
    <property type="match status" value="1"/>
</dbReference>
<dbReference type="InterPro" id="IPR001451">
    <property type="entry name" value="Hexapep"/>
</dbReference>
<dbReference type="InterPro" id="IPR011004">
    <property type="entry name" value="Trimer_LpxA-like_sf"/>
</dbReference>
<dbReference type="PANTHER" id="PTHR43300:SF10">
    <property type="entry name" value="2,3,4,5-TETRAHYDROPYRIDINE-2,6-DICARBOXYLATE N-ACETYLTRANSFERASE"/>
    <property type="match status" value="1"/>
</dbReference>
<feature type="domain" description="2,3,4,5-tetrahydropyridine-2,6-dicarboxylate N-acetyltransferase N-terminal" evidence="8">
    <location>
        <begin position="7"/>
        <end position="90"/>
    </location>
</feature>